<feature type="region of interest" description="Disordered" evidence="2">
    <location>
        <begin position="555"/>
        <end position="582"/>
    </location>
</feature>
<dbReference type="EMBL" id="MU003717">
    <property type="protein sequence ID" value="KAF2803583.1"/>
    <property type="molecule type" value="Genomic_DNA"/>
</dbReference>
<gene>
    <name evidence="4 6" type="ORF">BDZ99DRAFT_546812</name>
</gene>
<dbReference type="AlphaFoldDB" id="A0A6A6Y4Y5"/>
<feature type="region of interest" description="Disordered" evidence="2">
    <location>
        <begin position="75"/>
        <end position="158"/>
    </location>
</feature>
<dbReference type="OrthoDB" id="5303703at2759"/>
<feature type="compositionally biased region" description="Polar residues" evidence="2">
    <location>
        <begin position="75"/>
        <end position="90"/>
    </location>
</feature>
<dbReference type="GO" id="GO:0008270">
    <property type="term" value="F:zinc ion binding"/>
    <property type="evidence" value="ECO:0007669"/>
    <property type="project" value="InterPro"/>
</dbReference>
<dbReference type="GeneID" id="54467779"/>
<feature type="region of interest" description="Disordered" evidence="2">
    <location>
        <begin position="494"/>
        <end position="543"/>
    </location>
</feature>
<reference evidence="6" key="3">
    <citation type="submission" date="2025-04" db="UniProtKB">
        <authorList>
            <consortium name="RefSeq"/>
        </authorList>
    </citation>
    <scope>IDENTIFICATION</scope>
    <source>
        <strain evidence="6">CBS 304.34</strain>
    </source>
</reference>
<reference evidence="4 6" key="1">
    <citation type="journal article" date="2020" name="Stud. Mycol.">
        <title>101 Dothideomycetes genomes: a test case for predicting lifestyles and emergence of pathogens.</title>
        <authorList>
            <person name="Haridas S."/>
            <person name="Albert R."/>
            <person name="Binder M."/>
            <person name="Bloem J."/>
            <person name="Labutti K."/>
            <person name="Salamov A."/>
            <person name="Andreopoulos B."/>
            <person name="Baker S."/>
            <person name="Barry K."/>
            <person name="Bills G."/>
            <person name="Bluhm B."/>
            <person name="Cannon C."/>
            <person name="Castanera R."/>
            <person name="Culley D."/>
            <person name="Daum C."/>
            <person name="Ezra D."/>
            <person name="Gonzalez J."/>
            <person name="Henrissat B."/>
            <person name="Kuo A."/>
            <person name="Liang C."/>
            <person name="Lipzen A."/>
            <person name="Lutzoni F."/>
            <person name="Magnuson J."/>
            <person name="Mondo S."/>
            <person name="Nolan M."/>
            <person name="Ohm R."/>
            <person name="Pangilinan J."/>
            <person name="Park H.-J."/>
            <person name="Ramirez L."/>
            <person name="Alfaro M."/>
            <person name="Sun H."/>
            <person name="Tritt A."/>
            <person name="Yoshinaga Y."/>
            <person name="Zwiers L.-H."/>
            <person name="Turgeon B."/>
            <person name="Goodwin S."/>
            <person name="Spatafora J."/>
            <person name="Crous P."/>
            <person name="Grigoriev I."/>
        </authorList>
    </citation>
    <scope>NUCLEOTIDE SEQUENCE</scope>
    <source>
        <strain evidence="4 6">CBS 304.34</strain>
    </source>
</reference>
<dbReference type="SMART" id="SM00066">
    <property type="entry name" value="GAL4"/>
    <property type="match status" value="2"/>
</dbReference>
<protein>
    <recommendedName>
        <fullName evidence="3">Zn(2)-C6 fungal-type domain-containing protein</fullName>
    </recommendedName>
</protein>
<dbReference type="GO" id="GO:0000981">
    <property type="term" value="F:DNA-binding transcription factor activity, RNA polymerase II-specific"/>
    <property type="evidence" value="ECO:0007669"/>
    <property type="project" value="InterPro"/>
</dbReference>
<feature type="compositionally biased region" description="Low complexity" evidence="2">
    <location>
        <begin position="129"/>
        <end position="138"/>
    </location>
</feature>
<dbReference type="PROSITE" id="PS00463">
    <property type="entry name" value="ZN2_CY6_FUNGAL_1"/>
    <property type="match status" value="1"/>
</dbReference>
<dbReference type="CDD" id="cd00067">
    <property type="entry name" value="GAL4"/>
    <property type="match status" value="1"/>
</dbReference>
<accession>A0A6A6Y4Y5</accession>
<dbReference type="InterPro" id="IPR036864">
    <property type="entry name" value="Zn2-C6_fun-type_DNA-bd_sf"/>
</dbReference>
<proteinExistence type="predicted"/>
<feature type="domain" description="Zn(2)-C6 fungal-type" evidence="3">
    <location>
        <begin position="426"/>
        <end position="460"/>
    </location>
</feature>
<feature type="compositionally biased region" description="Basic and acidic residues" evidence="2">
    <location>
        <begin position="518"/>
        <end position="538"/>
    </location>
</feature>
<feature type="region of interest" description="Disordered" evidence="2">
    <location>
        <begin position="170"/>
        <end position="220"/>
    </location>
</feature>
<reference evidence="6" key="2">
    <citation type="submission" date="2020-04" db="EMBL/GenBank/DDBJ databases">
        <authorList>
            <consortium name="NCBI Genome Project"/>
        </authorList>
    </citation>
    <scope>NUCLEOTIDE SEQUENCE</scope>
    <source>
        <strain evidence="6">CBS 304.34</strain>
    </source>
</reference>
<evidence type="ECO:0000256" key="2">
    <source>
        <dbReference type="SAM" id="MobiDB-lite"/>
    </source>
</evidence>
<evidence type="ECO:0000256" key="1">
    <source>
        <dbReference type="ARBA" id="ARBA00023242"/>
    </source>
</evidence>
<dbReference type="RefSeq" id="XP_033570547.1">
    <property type="nucleotide sequence ID" value="XM_033726886.1"/>
</dbReference>
<sequence>MAMTALSNLSPAWDFDAFPTEEAATHTRTLFGDGPQFQNQLAGGIIPDGEDADGDMSFDFERIPELDVMDFEANDSQHFDQPNGSVNPEQESGGVGLLVGHDPDKDEITPPMEGYGNPPETPRSVQRASTGSSSSIPSPKEWKRAKTQPKPYELRPGARLNKVPMTWVDMDESGNYDPDQERRKAPLPRKKKQTSMAGRSPTDSDEGGERIRKSKLPTWQHGHRCGTSLVVSLKFTSYAAHELLNQGSRCDNWPEDNPDCYDERDLLEEEDFGVARKLRKREAIREPVLDPRNEEDDLSGHPDARGCKLCREIGKDCSLKHRGFTWPCEDCSEVDRPCELLIPPKHKDSCQNCQANGLDCSFVCQDYEEGETAGPRCDECIDYDRPDCVAGPDYTRQPQRLYMNEYGRSDDYDDAKAPAAPRKYVACTICRQERRRCSLKTKDDKPPCNRCKKEHLACTFLDLRPTKALKPTKASSATARDDLAVGTSTYLVDDESMSESHGAPRVVETKHKPQSKGKGKEKARAEAQARSRNQERPAPKPVNWTREYRALCDAAEDEEEEEEEEIAPQKATHIAERSSDTAGHSGFTCNIITSYTHPITFDTSPYADGDSARSCTWCEENVYGILGLGEREVFCISWDNGLGYTELAGGHLAEGCRHSNMCFNCTIGRYQIILCDNHEFHRIPNIVAEDIDNVVEQLDMARPGSALSEVLQSKFCSLCVNDLAEFECATVQPSLILADTGEQYIRGCGLKLCRRCASVLWKNCGGSLQETIQVLEQSAMEDQANDEFPEFMARADIGLLKNDGLLNRNMEAIEIEMDPEAMETVEETQSAENVQDCQMDVELREQRLQPGEV</sequence>
<organism evidence="4">
    <name type="scientific">Mytilinidion resinicola</name>
    <dbReference type="NCBI Taxonomy" id="574789"/>
    <lineage>
        <taxon>Eukaryota</taxon>
        <taxon>Fungi</taxon>
        <taxon>Dikarya</taxon>
        <taxon>Ascomycota</taxon>
        <taxon>Pezizomycotina</taxon>
        <taxon>Dothideomycetes</taxon>
        <taxon>Pleosporomycetidae</taxon>
        <taxon>Mytilinidiales</taxon>
        <taxon>Mytilinidiaceae</taxon>
        <taxon>Mytilinidion</taxon>
    </lineage>
</organism>
<dbReference type="PROSITE" id="PS50048">
    <property type="entry name" value="ZN2_CY6_FUNGAL_2"/>
    <property type="match status" value="1"/>
</dbReference>
<evidence type="ECO:0000259" key="3">
    <source>
        <dbReference type="PROSITE" id="PS50048"/>
    </source>
</evidence>
<evidence type="ECO:0000313" key="6">
    <source>
        <dbReference type="RefSeq" id="XP_033570547.1"/>
    </source>
</evidence>
<dbReference type="Gene3D" id="4.10.240.10">
    <property type="entry name" value="Zn(2)-C6 fungal-type DNA-binding domain"/>
    <property type="match status" value="1"/>
</dbReference>
<keyword evidence="1" id="KW-0539">Nucleus</keyword>
<name>A0A6A6Y4Y5_9PEZI</name>
<dbReference type="Proteomes" id="UP000504636">
    <property type="component" value="Unplaced"/>
</dbReference>
<evidence type="ECO:0000313" key="4">
    <source>
        <dbReference type="EMBL" id="KAF2803583.1"/>
    </source>
</evidence>
<evidence type="ECO:0000313" key="5">
    <source>
        <dbReference type="Proteomes" id="UP000504636"/>
    </source>
</evidence>
<dbReference type="InterPro" id="IPR001138">
    <property type="entry name" value="Zn2Cys6_DnaBD"/>
</dbReference>
<dbReference type="SUPFAM" id="SSF57701">
    <property type="entry name" value="Zn2/Cys6 DNA-binding domain"/>
    <property type="match status" value="1"/>
</dbReference>
<feature type="compositionally biased region" description="Acidic residues" evidence="2">
    <location>
        <begin position="555"/>
        <end position="566"/>
    </location>
</feature>
<keyword evidence="5" id="KW-1185">Reference proteome</keyword>